<keyword evidence="5" id="KW-1185">Reference proteome</keyword>
<sequence>MHKRKQIKSFILALLAVGFYVFYTSMSDIYPLLPPLIGILFTLFNKYSNDKQLYVPLLVLLCLAFYELDKSLIFGIMPIVFCFTYFFISRRLESILSGNLSFMVLYIGILYLLYCGGIILCNILFNIPMLQFSFIFIYYLLADCIGTAIYCYFVLKE</sequence>
<keyword evidence="1" id="KW-0472">Membrane</keyword>
<feature type="transmembrane region" description="Helical" evidence="1">
    <location>
        <begin position="100"/>
        <end position="125"/>
    </location>
</feature>
<dbReference type="OrthoDB" id="5329587at2"/>
<dbReference type="EMBL" id="JRPD02000005">
    <property type="protein sequence ID" value="TLE00788.1"/>
    <property type="molecule type" value="Genomic_DNA"/>
</dbReference>
<dbReference type="AlphaFoldDB" id="A0A377PUI0"/>
<evidence type="ECO:0000313" key="5">
    <source>
        <dbReference type="Proteomes" id="UP000255139"/>
    </source>
</evidence>
<dbReference type="Proteomes" id="UP000255139">
    <property type="component" value="Unassembled WGS sequence"/>
</dbReference>
<dbReference type="EMBL" id="UGJE01000002">
    <property type="protein sequence ID" value="STQ86526.1"/>
    <property type="molecule type" value="Genomic_DNA"/>
</dbReference>
<gene>
    <name evidence="3" type="ORF">LS73_003830</name>
    <name evidence="2" type="ORF">NCTC12714_01333</name>
</gene>
<feature type="transmembrane region" description="Helical" evidence="1">
    <location>
        <begin position="72"/>
        <end position="88"/>
    </location>
</feature>
<evidence type="ECO:0008006" key="6">
    <source>
        <dbReference type="Google" id="ProtNLM"/>
    </source>
</evidence>
<feature type="transmembrane region" description="Helical" evidence="1">
    <location>
        <begin position="51"/>
        <end position="66"/>
    </location>
</feature>
<keyword evidence="1" id="KW-0812">Transmembrane</keyword>
<reference evidence="2 5" key="2">
    <citation type="submission" date="2018-06" db="EMBL/GenBank/DDBJ databases">
        <authorList>
            <consortium name="Pathogen Informatics"/>
            <person name="Doyle S."/>
        </authorList>
    </citation>
    <scope>NUCLEOTIDE SEQUENCE [LARGE SCALE GENOMIC DNA]</scope>
    <source>
        <strain evidence="2 5">NCTC12714</strain>
    </source>
</reference>
<feature type="transmembrane region" description="Helical" evidence="1">
    <location>
        <begin position="7"/>
        <end position="23"/>
    </location>
</feature>
<evidence type="ECO:0000313" key="2">
    <source>
        <dbReference type="EMBL" id="STQ86526.1"/>
    </source>
</evidence>
<dbReference type="RefSeq" id="WP_052089488.1">
    <property type="nucleotide sequence ID" value="NZ_FZML01000003.1"/>
</dbReference>
<feature type="transmembrane region" description="Helical" evidence="1">
    <location>
        <begin position="131"/>
        <end position="155"/>
    </location>
</feature>
<evidence type="ECO:0000313" key="3">
    <source>
        <dbReference type="EMBL" id="TLE00788.1"/>
    </source>
</evidence>
<keyword evidence="1" id="KW-1133">Transmembrane helix</keyword>
<reference evidence="3 4" key="1">
    <citation type="journal article" date="2014" name="Genome Announc.">
        <title>Draft genome sequences of eight enterohepatic helicobacter species isolated from both laboratory and wild rodents.</title>
        <authorList>
            <person name="Sheh A."/>
            <person name="Shen Z."/>
            <person name="Fox J.G."/>
        </authorList>
    </citation>
    <scope>NUCLEOTIDE SEQUENCE [LARGE SCALE GENOMIC DNA]</scope>
    <source>
        <strain evidence="3 4">ST1</strain>
    </source>
</reference>
<accession>A0A377PUI0</accession>
<evidence type="ECO:0000313" key="4">
    <source>
        <dbReference type="Proteomes" id="UP000029922"/>
    </source>
</evidence>
<dbReference type="Proteomes" id="UP000029922">
    <property type="component" value="Unassembled WGS sequence"/>
</dbReference>
<protein>
    <recommendedName>
        <fullName evidence="6">Rod shape-determining protein MreD</fullName>
    </recommendedName>
</protein>
<name>A0A377PUI0_9HELI</name>
<evidence type="ECO:0000256" key="1">
    <source>
        <dbReference type="SAM" id="Phobius"/>
    </source>
</evidence>
<proteinExistence type="predicted"/>
<organism evidence="2 5">
    <name type="scientific">Helicobacter muridarum</name>
    <dbReference type="NCBI Taxonomy" id="216"/>
    <lineage>
        <taxon>Bacteria</taxon>
        <taxon>Pseudomonadati</taxon>
        <taxon>Campylobacterota</taxon>
        <taxon>Epsilonproteobacteria</taxon>
        <taxon>Campylobacterales</taxon>
        <taxon>Helicobacteraceae</taxon>
        <taxon>Helicobacter</taxon>
    </lineage>
</organism>